<sequence length="265" mass="30360">MEAVNSARLLLTFDYVPTARLREVIRSERNRQSPDGNHDCSMGLDSQQARQAALGRLANFAIASTPYATHSQRTTWFKEQEQTLKPREGASWRNKGISHVEKVPTDDHGSKTTQCMFHKQNGYTNFECKELKKALHELADKRPDRPFLKERTAIPSQGTTSRRVVLRGDNSHYWWWICNRHYPVGMGGPDVRDITCPDNRVGNPYYGSHYGVVELKVASALIRRILIDTGSSVDIITWDCLKKLRHLGRKIIPLCTPFWALEDKR</sequence>
<accession>A0A9Q1GHH3</accession>
<reference evidence="1" key="1">
    <citation type="submission" date="2022-04" db="EMBL/GenBank/DDBJ databases">
        <title>Carnegiea gigantea Genome sequencing and assembly v2.</title>
        <authorList>
            <person name="Copetti D."/>
            <person name="Sanderson M.J."/>
            <person name="Burquez A."/>
            <person name="Wojciechowski M.F."/>
        </authorList>
    </citation>
    <scope>NUCLEOTIDE SEQUENCE</scope>
    <source>
        <strain evidence="1">SGP5-SGP5p</strain>
        <tissue evidence="1">Aerial part</tissue>
    </source>
</reference>
<evidence type="ECO:0000313" key="1">
    <source>
        <dbReference type="EMBL" id="KAJ8420685.1"/>
    </source>
</evidence>
<organism evidence="1 2">
    <name type="scientific">Carnegiea gigantea</name>
    <dbReference type="NCBI Taxonomy" id="171969"/>
    <lineage>
        <taxon>Eukaryota</taxon>
        <taxon>Viridiplantae</taxon>
        <taxon>Streptophyta</taxon>
        <taxon>Embryophyta</taxon>
        <taxon>Tracheophyta</taxon>
        <taxon>Spermatophyta</taxon>
        <taxon>Magnoliopsida</taxon>
        <taxon>eudicotyledons</taxon>
        <taxon>Gunneridae</taxon>
        <taxon>Pentapetalae</taxon>
        <taxon>Caryophyllales</taxon>
        <taxon>Cactineae</taxon>
        <taxon>Cactaceae</taxon>
        <taxon>Cactoideae</taxon>
        <taxon>Echinocereeae</taxon>
        <taxon>Carnegiea</taxon>
    </lineage>
</organism>
<evidence type="ECO:0000313" key="2">
    <source>
        <dbReference type="Proteomes" id="UP001153076"/>
    </source>
</evidence>
<protein>
    <submittedName>
        <fullName evidence="1">Uncharacterized protein</fullName>
    </submittedName>
</protein>
<name>A0A9Q1GHH3_9CARY</name>
<dbReference type="Proteomes" id="UP001153076">
    <property type="component" value="Unassembled WGS sequence"/>
</dbReference>
<gene>
    <name evidence="1" type="ORF">Cgig2_017153</name>
</gene>
<keyword evidence="2" id="KW-1185">Reference proteome</keyword>
<comment type="caution">
    <text evidence="1">The sequence shown here is derived from an EMBL/GenBank/DDBJ whole genome shotgun (WGS) entry which is preliminary data.</text>
</comment>
<proteinExistence type="predicted"/>
<dbReference type="AlphaFoldDB" id="A0A9Q1GHH3"/>
<dbReference type="EMBL" id="JAKOGI010003223">
    <property type="protein sequence ID" value="KAJ8420685.1"/>
    <property type="molecule type" value="Genomic_DNA"/>
</dbReference>